<accession>A0A9D4RRP7</accession>
<proteinExistence type="predicted"/>
<organism evidence="1 2">
    <name type="scientific">Dreissena polymorpha</name>
    <name type="common">Zebra mussel</name>
    <name type="synonym">Mytilus polymorpha</name>
    <dbReference type="NCBI Taxonomy" id="45954"/>
    <lineage>
        <taxon>Eukaryota</taxon>
        <taxon>Metazoa</taxon>
        <taxon>Spiralia</taxon>
        <taxon>Lophotrochozoa</taxon>
        <taxon>Mollusca</taxon>
        <taxon>Bivalvia</taxon>
        <taxon>Autobranchia</taxon>
        <taxon>Heteroconchia</taxon>
        <taxon>Euheterodonta</taxon>
        <taxon>Imparidentia</taxon>
        <taxon>Neoheterodontei</taxon>
        <taxon>Myida</taxon>
        <taxon>Dreissenoidea</taxon>
        <taxon>Dreissenidae</taxon>
        <taxon>Dreissena</taxon>
    </lineage>
</organism>
<sequence length="107" mass="11785">MNNKWPPGGHVFFNRAEPFLNSSKICPKFMKIMSSRLFSCFHYKHIKKTAPLPVRAQQLIFAHLRGTNILSALYVPKGQIQDFCPDIKRFAGSPGGALGAPGGSEAP</sequence>
<dbReference type="Proteomes" id="UP000828390">
    <property type="component" value="Unassembled WGS sequence"/>
</dbReference>
<dbReference type="EMBL" id="JAIWYP010000001">
    <property type="protein sequence ID" value="KAH3879046.1"/>
    <property type="molecule type" value="Genomic_DNA"/>
</dbReference>
<evidence type="ECO:0000313" key="2">
    <source>
        <dbReference type="Proteomes" id="UP000828390"/>
    </source>
</evidence>
<reference evidence="1" key="2">
    <citation type="submission" date="2020-11" db="EMBL/GenBank/DDBJ databases">
        <authorList>
            <person name="McCartney M.A."/>
            <person name="Auch B."/>
            <person name="Kono T."/>
            <person name="Mallez S."/>
            <person name="Becker A."/>
            <person name="Gohl D.M."/>
            <person name="Silverstein K.A.T."/>
            <person name="Koren S."/>
            <person name="Bechman K.B."/>
            <person name="Herman A."/>
            <person name="Abrahante J.E."/>
            <person name="Garbe J."/>
        </authorList>
    </citation>
    <scope>NUCLEOTIDE SEQUENCE</scope>
    <source>
        <strain evidence="1">Duluth1</strain>
        <tissue evidence="1">Whole animal</tissue>
    </source>
</reference>
<name>A0A9D4RRP7_DREPO</name>
<dbReference type="AlphaFoldDB" id="A0A9D4RRP7"/>
<reference evidence="1" key="1">
    <citation type="journal article" date="2019" name="bioRxiv">
        <title>The Genome of the Zebra Mussel, Dreissena polymorpha: A Resource for Invasive Species Research.</title>
        <authorList>
            <person name="McCartney M.A."/>
            <person name="Auch B."/>
            <person name="Kono T."/>
            <person name="Mallez S."/>
            <person name="Zhang Y."/>
            <person name="Obille A."/>
            <person name="Becker A."/>
            <person name="Abrahante J.E."/>
            <person name="Garbe J."/>
            <person name="Badalamenti J.P."/>
            <person name="Herman A."/>
            <person name="Mangelson H."/>
            <person name="Liachko I."/>
            <person name="Sullivan S."/>
            <person name="Sone E.D."/>
            <person name="Koren S."/>
            <person name="Silverstein K.A.T."/>
            <person name="Beckman K.B."/>
            <person name="Gohl D.M."/>
        </authorList>
    </citation>
    <scope>NUCLEOTIDE SEQUENCE</scope>
    <source>
        <strain evidence="1">Duluth1</strain>
        <tissue evidence="1">Whole animal</tissue>
    </source>
</reference>
<protein>
    <submittedName>
        <fullName evidence="1">Uncharacterized protein</fullName>
    </submittedName>
</protein>
<gene>
    <name evidence="1" type="ORF">DPMN_002947</name>
</gene>
<evidence type="ECO:0000313" key="1">
    <source>
        <dbReference type="EMBL" id="KAH3879046.1"/>
    </source>
</evidence>
<keyword evidence="2" id="KW-1185">Reference proteome</keyword>
<comment type="caution">
    <text evidence="1">The sequence shown here is derived from an EMBL/GenBank/DDBJ whole genome shotgun (WGS) entry which is preliminary data.</text>
</comment>